<keyword evidence="2" id="KW-1185">Reference proteome</keyword>
<gene>
    <name evidence="1" type="ORF">ACFS25_22920</name>
</gene>
<name>A0ABW6AR64_9BACT</name>
<organism evidence="1 2">
    <name type="scientific">Spirosoma flavum</name>
    <dbReference type="NCBI Taxonomy" id="2048557"/>
    <lineage>
        <taxon>Bacteria</taxon>
        <taxon>Pseudomonadati</taxon>
        <taxon>Bacteroidota</taxon>
        <taxon>Cytophagia</taxon>
        <taxon>Cytophagales</taxon>
        <taxon>Cytophagaceae</taxon>
        <taxon>Spirosoma</taxon>
    </lineage>
</organism>
<sequence length="94" mass="10778">MPTVEIIPDGRGGKIAYRSKRTSFTLEFEYTYQPETCYMIIFPPSPKQWTAITGLAESKQNSTISFIAKQIIQQVAPGYTYVEYRDFIEIVKEG</sequence>
<dbReference type="RefSeq" id="WP_381505644.1">
    <property type="nucleotide sequence ID" value="NZ_JBHUOM010000023.1"/>
</dbReference>
<accession>A0ABW6AR64</accession>
<protein>
    <submittedName>
        <fullName evidence="1">Uncharacterized protein</fullName>
    </submittedName>
</protein>
<evidence type="ECO:0000313" key="1">
    <source>
        <dbReference type="EMBL" id="MFD2936653.1"/>
    </source>
</evidence>
<comment type="caution">
    <text evidence="1">The sequence shown here is derived from an EMBL/GenBank/DDBJ whole genome shotgun (WGS) entry which is preliminary data.</text>
</comment>
<dbReference type="Proteomes" id="UP001597512">
    <property type="component" value="Unassembled WGS sequence"/>
</dbReference>
<proteinExistence type="predicted"/>
<dbReference type="EMBL" id="JBHUOM010000023">
    <property type="protein sequence ID" value="MFD2936653.1"/>
    <property type="molecule type" value="Genomic_DNA"/>
</dbReference>
<reference evidence="2" key="1">
    <citation type="journal article" date="2019" name="Int. J. Syst. Evol. Microbiol.">
        <title>The Global Catalogue of Microorganisms (GCM) 10K type strain sequencing project: providing services to taxonomists for standard genome sequencing and annotation.</title>
        <authorList>
            <consortium name="The Broad Institute Genomics Platform"/>
            <consortium name="The Broad Institute Genome Sequencing Center for Infectious Disease"/>
            <person name="Wu L."/>
            <person name="Ma J."/>
        </authorList>
    </citation>
    <scope>NUCLEOTIDE SEQUENCE [LARGE SCALE GENOMIC DNA]</scope>
    <source>
        <strain evidence="2">KCTC 52490</strain>
    </source>
</reference>
<evidence type="ECO:0000313" key="2">
    <source>
        <dbReference type="Proteomes" id="UP001597512"/>
    </source>
</evidence>